<dbReference type="SUPFAM" id="SSF48557">
    <property type="entry name" value="L-aspartase-like"/>
    <property type="match status" value="1"/>
</dbReference>
<evidence type="ECO:0000256" key="4">
    <source>
        <dbReference type="ARBA" id="ARBA00022605"/>
    </source>
</evidence>
<reference evidence="9 10" key="1">
    <citation type="submission" date="2024-10" db="EMBL/GenBank/DDBJ databases">
        <title>The Natural Products Discovery Center: Release of the First 8490 Sequenced Strains for Exploring Actinobacteria Biosynthetic Diversity.</title>
        <authorList>
            <person name="Kalkreuter E."/>
            <person name="Kautsar S.A."/>
            <person name="Yang D."/>
            <person name="Bader C.D."/>
            <person name="Teijaro C.N."/>
            <person name="Fluegel L."/>
            <person name="Davis C.M."/>
            <person name="Simpson J.R."/>
            <person name="Lauterbach L."/>
            <person name="Steele A.D."/>
            <person name="Gui C."/>
            <person name="Meng S."/>
            <person name="Li G."/>
            <person name="Viehrig K."/>
            <person name="Ye F."/>
            <person name="Su P."/>
            <person name="Kiefer A.F."/>
            <person name="Nichols A."/>
            <person name="Cepeda A.J."/>
            <person name="Yan W."/>
            <person name="Fan B."/>
            <person name="Jiang Y."/>
            <person name="Adhikari A."/>
            <person name="Zheng C.-J."/>
            <person name="Schuster L."/>
            <person name="Cowan T.M."/>
            <person name="Smanski M.J."/>
            <person name="Chevrette M.G."/>
            <person name="De Carvalho L.P.S."/>
            <person name="Shen B."/>
        </authorList>
    </citation>
    <scope>NUCLEOTIDE SEQUENCE [LARGE SCALE GENOMIC DNA]</scope>
    <source>
        <strain evidence="9 10">NPDC012540</strain>
    </source>
</reference>
<dbReference type="InterPro" id="IPR024083">
    <property type="entry name" value="Fumarase/histidase_N"/>
</dbReference>
<dbReference type="InterPro" id="IPR020557">
    <property type="entry name" value="Fumarate_lyase_CS"/>
</dbReference>
<comment type="similarity">
    <text evidence="6">Belongs to the lyase 1 family. Argininosuccinate lyase subfamily.</text>
</comment>
<dbReference type="EMBL" id="JBIBEG010000003">
    <property type="protein sequence ID" value="MFF5897117.1"/>
    <property type="molecule type" value="Genomic_DNA"/>
</dbReference>
<evidence type="ECO:0000259" key="8">
    <source>
        <dbReference type="Pfam" id="PF14698"/>
    </source>
</evidence>
<evidence type="ECO:0000256" key="3">
    <source>
        <dbReference type="ARBA" id="ARBA00022571"/>
    </source>
</evidence>
<dbReference type="InterPro" id="IPR000362">
    <property type="entry name" value="Fumarate_lyase_fam"/>
</dbReference>
<evidence type="ECO:0000256" key="6">
    <source>
        <dbReference type="HAMAP-Rule" id="MF_00006"/>
    </source>
</evidence>
<evidence type="ECO:0000256" key="1">
    <source>
        <dbReference type="ARBA" id="ARBA00004941"/>
    </source>
</evidence>
<evidence type="ECO:0000259" key="7">
    <source>
        <dbReference type="Pfam" id="PF00206"/>
    </source>
</evidence>
<evidence type="ECO:0000256" key="5">
    <source>
        <dbReference type="ARBA" id="ARBA00023239"/>
    </source>
</evidence>
<comment type="pathway">
    <text evidence="1 6">Amino-acid biosynthesis; L-arginine biosynthesis; L-arginine from L-ornithine and carbamoyl phosphate: step 3/3.</text>
</comment>
<dbReference type="Gene3D" id="1.20.200.10">
    <property type="entry name" value="Fumarase/aspartase (Central domain)"/>
    <property type="match status" value="1"/>
</dbReference>
<dbReference type="InterPro" id="IPR008948">
    <property type="entry name" value="L-Aspartase-like"/>
</dbReference>
<dbReference type="InterPro" id="IPR009049">
    <property type="entry name" value="Argininosuccinate_lyase"/>
</dbReference>
<organism evidence="9 10">
    <name type="scientific">Streptomyces argenteolus</name>
    <dbReference type="NCBI Taxonomy" id="67274"/>
    <lineage>
        <taxon>Bacteria</taxon>
        <taxon>Bacillati</taxon>
        <taxon>Actinomycetota</taxon>
        <taxon>Actinomycetes</taxon>
        <taxon>Kitasatosporales</taxon>
        <taxon>Streptomycetaceae</taxon>
        <taxon>Streptomyces</taxon>
    </lineage>
</organism>
<sequence length="471" mass="52020">MTDTNRDDQIWQGWLTGGSSLLEEVNASVRFDHRLARQDIDGSIAHARMLARCEVVTETEAKEIVRGLELIREEIEAGDFVFDPALEDVHMNIEARLRELVGPVAGRLHTARSRNDQVAVDAKMWVRAAIDRLDALLAQVLEVIAERAEAHHADVMPGFTHLQCAQPVTIGHHLLAYGEMFLRDRDRLRSARRRLDESPLGAAALAGTGYPIDPHDTARQLGFGGVTRNSLDAVSDRDFILDFLSAGATLAVHISRLGEEMVIWSTPQFGFITLPEDLCAGSSIMPQKRNPDLPELMRAKSGRIFGDLMALLTVMKGLPLAYSRDMQEDKEALFDAADHLELGVRAAGAMLRGIDFRPEKTRHDAALGNTVATDLADWLVAERDVPFREAHSVVKGLVKWLAVQDRELKDADPAELAGFDDRFADLPAEVLTVEHAVARRNSPGGTAPALVREAAVELRRRNAALDRGEDR</sequence>
<keyword evidence="3 6" id="KW-0055">Arginine biosynthesis</keyword>
<dbReference type="EC" id="4.3.2.1" evidence="2 6"/>
<dbReference type="Pfam" id="PF14698">
    <property type="entry name" value="ASL_C2"/>
    <property type="match status" value="1"/>
</dbReference>
<name>A0ABW6X4U6_9ACTN</name>
<keyword evidence="4 6" id="KW-0028">Amino-acid biosynthesis</keyword>
<evidence type="ECO:0000256" key="2">
    <source>
        <dbReference type="ARBA" id="ARBA00012338"/>
    </source>
</evidence>
<keyword evidence="10" id="KW-1185">Reference proteome</keyword>
<dbReference type="PANTHER" id="PTHR43814:SF1">
    <property type="entry name" value="ARGININOSUCCINATE LYASE"/>
    <property type="match status" value="1"/>
</dbReference>
<dbReference type="PANTHER" id="PTHR43814">
    <property type="entry name" value="ARGININOSUCCINATE LYASE"/>
    <property type="match status" value="1"/>
</dbReference>
<dbReference type="Gene3D" id="1.10.40.30">
    <property type="entry name" value="Fumarase/aspartase (C-terminal domain)"/>
    <property type="match status" value="1"/>
</dbReference>
<feature type="domain" description="Argininosuccinate lyase C-terminal" evidence="8">
    <location>
        <begin position="371"/>
        <end position="438"/>
    </location>
</feature>
<dbReference type="RefSeq" id="WP_387901894.1">
    <property type="nucleotide sequence ID" value="NZ_JBIBEG010000003.1"/>
</dbReference>
<keyword evidence="6" id="KW-0963">Cytoplasm</keyword>
<evidence type="ECO:0000313" key="9">
    <source>
        <dbReference type="EMBL" id="MFF5897117.1"/>
    </source>
</evidence>
<dbReference type="PROSITE" id="PS00163">
    <property type="entry name" value="FUMARATE_LYASES"/>
    <property type="match status" value="1"/>
</dbReference>
<comment type="caution">
    <text evidence="9">The sequence shown here is derived from an EMBL/GenBank/DDBJ whole genome shotgun (WGS) entry which is preliminary data.</text>
</comment>
<comment type="subcellular location">
    <subcellularLocation>
        <location evidence="6">Cytoplasm</location>
    </subcellularLocation>
</comment>
<keyword evidence="5 6" id="KW-0456">Lyase</keyword>
<dbReference type="Pfam" id="PF00206">
    <property type="entry name" value="Lyase_1"/>
    <property type="match status" value="1"/>
</dbReference>
<dbReference type="InterPro" id="IPR029419">
    <property type="entry name" value="Arg_succ_lyase_C"/>
</dbReference>
<evidence type="ECO:0000313" key="10">
    <source>
        <dbReference type="Proteomes" id="UP001602322"/>
    </source>
</evidence>
<comment type="catalytic activity">
    <reaction evidence="6">
        <text>2-(N(omega)-L-arginino)succinate = fumarate + L-arginine</text>
        <dbReference type="Rhea" id="RHEA:24020"/>
        <dbReference type="ChEBI" id="CHEBI:29806"/>
        <dbReference type="ChEBI" id="CHEBI:32682"/>
        <dbReference type="ChEBI" id="CHEBI:57472"/>
        <dbReference type="EC" id="4.3.2.1"/>
    </reaction>
</comment>
<proteinExistence type="inferred from homology"/>
<dbReference type="InterPro" id="IPR022761">
    <property type="entry name" value="Fumarate_lyase_N"/>
</dbReference>
<dbReference type="PRINTS" id="PR00145">
    <property type="entry name" value="ARGSUCLYASE"/>
</dbReference>
<dbReference type="CDD" id="cd01359">
    <property type="entry name" value="Argininosuccinate_lyase"/>
    <property type="match status" value="1"/>
</dbReference>
<dbReference type="GO" id="GO:0004056">
    <property type="term" value="F:argininosuccinate lyase activity"/>
    <property type="evidence" value="ECO:0007669"/>
    <property type="project" value="UniProtKB-EC"/>
</dbReference>
<dbReference type="NCBIfam" id="TIGR00838">
    <property type="entry name" value="argH"/>
    <property type="match status" value="1"/>
</dbReference>
<feature type="domain" description="Fumarate lyase N-terminal" evidence="7">
    <location>
        <begin position="21"/>
        <end position="306"/>
    </location>
</feature>
<protein>
    <recommendedName>
        <fullName evidence="2 6">Argininosuccinate lyase</fullName>
        <shortName evidence="6">ASAL</shortName>
        <ecNumber evidence="2 6">4.3.2.1</ecNumber>
    </recommendedName>
    <alternativeName>
        <fullName evidence="6">Arginosuccinase</fullName>
    </alternativeName>
</protein>
<dbReference type="Proteomes" id="UP001602322">
    <property type="component" value="Unassembled WGS sequence"/>
</dbReference>
<dbReference type="HAMAP" id="MF_00006">
    <property type="entry name" value="Arg_succ_lyase"/>
    <property type="match status" value="1"/>
</dbReference>
<dbReference type="PRINTS" id="PR00149">
    <property type="entry name" value="FUMRATELYASE"/>
</dbReference>
<dbReference type="Gene3D" id="1.10.275.10">
    <property type="entry name" value="Fumarase/aspartase (N-terminal domain)"/>
    <property type="match status" value="1"/>
</dbReference>
<accession>A0ABW6X4U6</accession>
<gene>
    <name evidence="6 9" type="primary">argH</name>
    <name evidence="9" type="ORF">ACFY8O_14450</name>
</gene>